<protein>
    <submittedName>
        <fullName evidence="2">Uncharacterized protein</fullName>
    </submittedName>
</protein>
<keyword evidence="1" id="KW-0812">Transmembrane</keyword>
<keyword evidence="1" id="KW-0472">Membrane</keyword>
<accession>A0A3B0U7A7</accession>
<dbReference type="EMBL" id="UOES01000078">
    <property type="protein sequence ID" value="VAW26238.1"/>
    <property type="molecule type" value="Genomic_DNA"/>
</dbReference>
<feature type="transmembrane region" description="Helical" evidence="1">
    <location>
        <begin position="6"/>
        <end position="22"/>
    </location>
</feature>
<dbReference type="AlphaFoldDB" id="A0A3B0U7A7"/>
<proteinExistence type="predicted"/>
<keyword evidence="1" id="KW-1133">Transmembrane helix</keyword>
<sequence length="173" mass="18824">MKKLNFIYLLILPLVIFSCSIFEKFNYFGIGNTFEESFTVVVSEGNITSFEGSASFDASDDATLEDNIGNITEFKVTRISLRITKVAPASIMATGEVYITSEGDSIGNPVNMNIDLSSGEDIELDITPATFAAIEKAYLEKQKIKITAAGAVSDTPIDVEFTIYMSVEATIQS</sequence>
<gene>
    <name evidence="2" type="ORF">MNBD_BACTEROID06-269</name>
</gene>
<dbReference type="PROSITE" id="PS51257">
    <property type="entry name" value="PROKAR_LIPOPROTEIN"/>
    <property type="match status" value="1"/>
</dbReference>
<reference evidence="2" key="1">
    <citation type="submission" date="2018-06" db="EMBL/GenBank/DDBJ databases">
        <authorList>
            <person name="Zhirakovskaya E."/>
        </authorList>
    </citation>
    <scope>NUCLEOTIDE SEQUENCE</scope>
</reference>
<organism evidence="2">
    <name type="scientific">hydrothermal vent metagenome</name>
    <dbReference type="NCBI Taxonomy" id="652676"/>
    <lineage>
        <taxon>unclassified sequences</taxon>
        <taxon>metagenomes</taxon>
        <taxon>ecological metagenomes</taxon>
    </lineage>
</organism>
<name>A0A3B0U7A7_9ZZZZ</name>
<evidence type="ECO:0000256" key="1">
    <source>
        <dbReference type="SAM" id="Phobius"/>
    </source>
</evidence>
<evidence type="ECO:0000313" key="2">
    <source>
        <dbReference type="EMBL" id="VAW26238.1"/>
    </source>
</evidence>